<dbReference type="SUPFAM" id="SSF48264">
    <property type="entry name" value="Cytochrome P450"/>
    <property type="match status" value="1"/>
</dbReference>
<dbReference type="Gene3D" id="1.10.630.10">
    <property type="entry name" value="Cytochrome P450"/>
    <property type="match status" value="1"/>
</dbReference>
<evidence type="ECO:0000256" key="8">
    <source>
        <dbReference type="PIRSR" id="PIRSR602401-1"/>
    </source>
</evidence>
<dbReference type="GO" id="GO:0020037">
    <property type="term" value="F:heme binding"/>
    <property type="evidence" value="ECO:0007669"/>
    <property type="project" value="InterPro"/>
</dbReference>
<protein>
    <submittedName>
        <fullName evidence="10">Cytochrome p450</fullName>
    </submittedName>
</protein>
<dbReference type="InterPro" id="IPR017972">
    <property type="entry name" value="Cyt_P450_CS"/>
</dbReference>
<dbReference type="AlphaFoldDB" id="A0A7J6VXI9"/>
<dbReference type="PROSITE" id="PS00086">
    <property type="entry name" value="CYTOCHROME_P450"/>
    <property type="match status" value="1"/>
</dbReference>
<dbReference type="GO" id="GO:0016705">
    <property type="term" value="F:oxidoreductase activity, acting on paired donors, with incorporation or reduction of molecular oxygen"/>
    <property type="evidence" value="ECO:0007669"/>
    <property type="project" value="InterPro"/>
</dbReference>
<dbReference type="PANTHER" id="PTHR47955:SF15">
    <property type="entry name" value="CYTOCHROME P450 71A2-LIKE"/>
    <property type="match status" value="1"/>
</dbReference>
<evidence type="ECO:0000256" key="5">
    <source>
        <dbReference type="ARBA" id="ARBA00023002"/>
    </source>
</evidence>
<dbReference type="GO" id="GO:0005506">
    <property type="term" value="F:iron ion binding"/>
    <property type="evidence" value="ECO:0007669"/>
    <property type="project" value="InterPro"/>
</dbReference>
<dbReference type="InterPro" id="IPR001128">
    <property type="entry name" value="Cyt_P450"/>
</dbReference>
<evidence type="ECO:0000256" key="9">
    <source>
        <dbReference type="RuleBase" id="RU000461"/>
    </source>
</evidence>
<feature type="binding site" description="axial binding residue" evidence="8">
    <location>
        <position position="213"/>
    </location>
    <ligand>
        <name>heme</name>
        <dbReference type="ChEBI" id="CHEBI:30413"/>
    </ligand>
    <ligandPart>
        <name>Fe</name>
        <dbReference type="ChEBI" id="CHEBI:18248"/>
    </ligandPart>
</feature>
<proteinExistence type="inferred from homology"/>
<dbReference type="EMBL" id="JABWDY010025522">
    <property type="protein sequence ID" value="KAF5189397.1"/>
    <property type="molecule type" value="Genomic_DNA"/>
</dbReference>
<dbReference type="Proteomes" id="UP000554482">
    <property type="component" value="Unassembled WGS sequence"/>
</dbReference>
<dbReference type="PANTHER" id="PTHR47955">
    <property type="entry name" value="CYTOCHROME P450 FAMILY 71 PROTEIN"/>
    <property type="match status" value="1"/>
</dbReference>
<dbReference type="PRINTS" id="PR00385">
    <property type="entry name" value="P450"/>
</dbReference>
<gene>
    <name evidence="10" type="ORF">FRX31_021015</name>
</gene>
<evidence type="ECO:0000256" key="1">
    <source>
        <dbReference type="ARBA" id="ARBA00001971"/>
    </source>
</evidence>
<dbReference type="PRINTS" id="PR00463">
    <property type="entry name" value="EP450I"/>
</dbReference>
<keyword evidence="7 9" id="KW-0503">Monooxygenase</keyword>
<dbReference type="GO" id="GO:0044550">
    <property type="term" value="P:secondary metabolite biosynthetic process"/>
    <property type="evidence" value="ECO:0007669"/>
    <property type="project" value="UniProtKB-ARBA"/>
</dbReference>
<keyword evidence="5 9" id="KW-0560">Oxidoreductase</keyword>
<keyword evidence="6 8" id="KW-0408">Iron</keyword>
<keyword evidence="11" id="KW-1185">Reference proteome</keyword>
<keyword evidence="4 8" id="KW-0479">Metal-binding</keyword>
<evidence type="ECO:0000313" key="10">
    <source>
        <dbReference type="EMBL" id="KAF5189397.1"/>
    </source>
</evidence>
<dbReference type="GO" id="GO:0004497">
    <property type="term" value="F:monooxygenase activity"/>
    <property type="evidence" value="ECO:0007669"/>
    <property type="project" value="UniProtKB-KW"/>
</dbReference>
<dbReference type="InterPro" id="IPR002401">
    <property type="entry name" value="Cyt_P450_E_grp-I"/>
</dbReference>
<evidence type="ECO:0000256" key="4">
    <source>
        <dbReference type="ARBA" id="ARBA00022723"/>
    </source>
</evidence>
<evidence type="ECO:0000313" key="11">
    <source>
        <dbReference type="Proteomes" id="UP000554482"/>
    </source>
</evidence>
<name>A0A7J6VXI9_THATH</name>
<organism evidence="10 11">
    <name type="scientific">Thalictrum thalictroides</name>
    <name type="common">Rue-anemone</name>
    <name type="synonym">Anemone thalictroides</name>
    <dbReference type="NCBI Taxonomy" id="46969"/>
    <lineage>
        <taxon>Eukaryota</taxon>
        <taxon>Viridiplantae</taxon>
        <taxon>Streptophyta</taxon>
        <taxon>Embryophyta</taxon>
        <taxon>Tracheophyta</taxon>
        <taxon>Spermatophyta</taxon>
        <taxon>Magnoliopsida</taxon>
        <taxon>Ranunculales</taxon>
        <taxon>Ranunculaceae</taxon>
        <taxon>Thalictroideae</taxon>
        <taxon>Thalictrum</taxon>
    </lineage>
</organism>
<feature type="non-terminal residue" evidence="10">
    <location>
        <position position="1"/>
    </location>
</feature>
<dbReference type="FunFam" id="1.10.630.10:FF:000126">
    <property type="entry name" value="Predicted protein"/>
    <property type="match status" value="1"/>
</dbReference>
<evidence type="ECO:0000256" key="7">
    <source>
        <dbReference type="ARBA" id="ARBA00023033"/>
    </source>
</evidence>
<sequence length="272" mass="30974">VEKNFRDIDTFLCEVVEEHVKKQTRINGDGSGENEEEDLVDVMLGIEKDTTIGIPLTRDNTKAIILDMFSAGTDTASVTLEWAMSELIRHPNIMEEVQKEVRDIARGKLILNENDTEEMHYLKAVIKETLRLHPPAPLLIPHESMEKVQIQGYDIPAKTTVMVNVFAIGRDPLWWDEPEKFWPKRFLNGDSASIDFKGQDFQFIPFGAGRRGCPGILFATSILELTLANLLNIFDWELPKDMDGKDLDMHEASGITIHRKNDLLLTAKPHFY</sequence>
<accession>A0A7J6VXI9</accession>
<dbReference type="InterPro" id="IPR036396">
    <property type="entry name" value="Cyt_P450_sf"/>
</dbReference>
<comment type="cofactor">
    <cofactor evidence="1 8">
        <name>heme</name>
        <dbReference type="ChEBI" id="CHEBI:30413"/>
    </cofactor>
</comment>
<keyword evidence="3 8" id="KW-0349">Heme</keyword>
<evidence type="ECO:0000256" key="6">
    <source>
        <dbReference type="ARBA" id="ARBA00023004"/>
    </source>
</evidence>
<comment type="similarity">
    <text evidence="2 9">Belongs to the cytochrome P450 family.</text>
</comment>
<evidence type="ECO:0000256" key="2">
    <source>
        <dbReference type="ARBA" id="ARBA00010617"/>
    </source>
</evidence>
<evidence type="ECO:0000256" key="3">
    <source>
        <dbReference type="ARBA" id="ARBA00022617"/>
    </source>
</evidence>
<reference evidence="10 11" key="1">
    <citation type="submission" date="2020-06" db="EMBL/GenBank/DDBJ databases">
        <title>Transcriptomic and genomic resources for Thalictrum thalictroides and T. hernandezii: Facilitating candidate gene discovery in an emerging model plant lineage.</title>
        <authorList>
            <person name="Arias T."/>
            <person name="Riano-Pachon D.M."/>
            <person name="Di Stilio V.S."/>
        </authorList>
    </citation>
    <scope>NUCLEOTIDE SEQUENCE [LARGE SCALE GENOMIC DNA]</scope>
    <source>
        <strain evidence="11">cv. WT478/WT964</strain>
        <tissue evidence="10">Leaves</tissue>
    </source>
</reference>
<dbReference type="Pfam" id="PF00067">
    <property type="entry name" value="p450"/>
    <property type="match status" value="1"/>
</dbReference>
<dbReference type="OrthoDB" id="1470350at2759"/>
<comment type="caution">
    <text evidence="10">The sequence shown here is derived from an EMBL/GenBank/DDBJ whole genome shotgun (WGS) entry which is preliminary data.</text>
</comment>